<dbReference type="SUPFAM" id="SSF51735">
    <property type="entry name" value="NAD(P)-binding Rossmann-fold domains"/>
    <property type="match status" value="1"/>
</dbReference>
<evidence type="ECO:0000256" key="2">
    <source>
        <dbReference type="ARBA" id="ARBA00022450"/>
    </source>
</evidence>
<dbReference type="SMART" id="SM00823">
    <property type="entry name" value="PKS_PP"/>
    <property type="match status" value="2"/>
</dbReference>
<dbReference type="SUPFAM" id="SSF52777">
    <property type="entry name" value="CoA-dependent acyltransferases"/>
    <property type="match status" value="2"/>
</dbReference>
<protein>
    <submittedName>
        <fullName evidence="6">Non-ribosomal peptide synthetase</fullName>
    </submittedName>
</protein>
<dbReference type="InterPro" id="IPR036291">
    <property type="entry name" value="NAD(P)-bd_dom_sf"/>
</dbReference>
<dbReference type="InterPro" id="IPR020806">
    <property type="entry name" value="PKS_PP-bd"/>
</dbReference>
<dbReference type="Pfam" id="PF00501">
    <property type="entry name" value="AMP-binding"/>
    <property type="match status" value="1"/>
</dbReference>
<feature type="domain" description="Carrier" evidence="5">
    <location>
        <begin position="1058"/>
        <end position="1133"/>
    </location>
</feature>
<evidence type="ECO:0000313" key="6">
    <source>
        <dbReference type="EMBL" id="MFC5806558.1"/>
    </source>
</evidence>
<comment type="cofactor">
    <cofactor evidence="1">
        <name>pantetheine 4'-phosphate</name>
        <dbReference type="ChEBI" id="CHEBI:47942"/>
    </cofactor>
</comment>
<dbReference type="Pfam" id="PF13193">
    <property type="entry name" value="AMP-binding_C"/>
    <property type="match status" value="1"/>
</dbReference>
<reference evidence="7" key="1">
    <citation type="journal article" date="2019" name="Int. J. Syst. Evol. Microbiol.">
        <title>The Global Catalogue of Microorganisms (GCM) 10K type strain sequencing project: providing services to taxonomists for standard genome sequencing and annotation.</title>
        <authorList>
            <consortium name="The Broad Institute Genomics Platform"/>
            <consortium name="The Broad Institute Genome Sequencing Center for Infectious Disease"/>
            <person name="Wu L."/>
            <person name="Ma J."/>
        </authorList>
    </citation>
    <scope>NUCLEOTIDE SEQUENCE [LARGE SCALE GENOMIC DNA]</scope>
    <source>
        <strain evidence="7">JCM 9918</strain>
    </source>
</reference>
<dbReference type="InterPro" id="IPR006162">
    <property type="entry name" value="Ppantetheine_attach_site"/>
</dbReference>
<dbReference type="Proteomes" id="UP001596112">
    <property type="component" value="Unassembled WGS sequence"/>
</dbReference>
<sequence length="1541" mass="164288">MNTPSPTGAVPDPRRLAVLRLLFGQVLGRPVAADDDFFAAGGTPAQAGQLAQRMRATLGSDTSEADIRRAPTPSALAVLLGERRERPYTRPETVPLSPAQRGLWFLHRLEGPSATYNLPFALRLTGSLDRAALAAALGDVVRRHETLRTVYTETAGVPRQHVLAADDAMPCLEVTEVAAEELDKALAASARHRFDLCRQAPLRAELFVTGPQEHTLLLVIHHIAADGWSMGPLARDLATAYGARLTGAQPRFAPLRVQYADHTVQKWAAQGTEDDPGSLASQHLAYWREALAGLPEGIDLPADRPRPAVSSFRGDTVPVRIPAAVHDGLTALARDSGTSLFMVLHAALAQLLTRMTGNTDVPLGTVVSGRDGNGSSDDLVGLFTNTVVLRADTSGDPTFRELVARVAAADLAAFAHQDTPFERLVEELAPRRSSSRQPLVNTLLVLQNTPEARLELPGLRAEWEVLPTGAAKFDLTFSLAESRTGQGLTGIVEYSTDLFDRATVTALVDRFITLLESVVAAPDTSVSSAQVLPLRERRLLEEWNATERAVPERTVPELFEERVAEDPGRVALVHDRGEISYGELNERANRLARLLIERGAGPEDLVALALPRSPELYAALLAVAKAGAAYVPLDIEYPPERLAAMLDDARPLVVVTRTGAAPALPAGTPLLDLDDEDVQARLAAAPADNPGDAARVRPLTVSHPLYVIYTSGSTGRPKGVVVEHGGVASLRSSQAEALGAGPGARVMQFASPSFDAAFWEVSLSLLSGGVLVLGPGGRVLPGPELTELAHRQRITHIQLPPSALATLPVPDGLPAGTTVIVGGESCPPETANRWSRHHTLVNGYGPTEATVCTTLSDPLSGPVTPPIGRPLHNTRVHVLDGALRQAPIGVVGELYIAGAGLARGYLGRPALTAERFVADPYGPPGTRMYRTGDLVRRRADGQLEFVSRADHQVKVRGFRVEPGEIEAVLVRHPDVAQAVVILREDRPGDRRLVGYVEHRPGTRITPAALRAHVAAALPDYMVPSAVLCLDTLPLTTNGKVDRSALPAPGPVTAVGGRPPRGRWERTLCALFAEVLGVPEVAADAGFFDLGGDSLLSVRLVERINAELGTTLSVRSVFERQRPEELAALVAGGEGAEDEVDLEAEAVLGPELSTADCPPYDPRRGADPEHVLLTGATGFLGAFLLRALLDGTRATVHCLVRADSDEGAGQRLREAMERFGLWDETAERRVAPLAGDLERPSLGLSAERFEALAELVDVIHHNGARVHLVQGYGLLRPANVDGTREILRLAATRRVKAVHYVSTGSAVMGTGANPELLPEDRRLPASEVMRNGYAATKWVAERLVEQARERGVPVAVYRPGRVSGDSRTGAGGTDDAFWHFVRAGLRLGAVPDPEEPGGFGSAVDLVPVDYVAAAQVALAARAGAVDGAYHLVNRRRTPVSLVWEALRERGHRLRTVPADEWARLLADAAARPDADASVTSVAALTAAASELPDTARLGFDDRAAVAGLAGTGIICPEVTADVIGRCLDHLTRRGFLPATPTR</sequence>
<dbReference type="InterPro" id="IPR001242">
    <property type="entry name" value="Condensation_dom"/>
</dbReference>
<accession>A0ABW1B0Y1</accession>
<dbReference type="InterPro" id="IPR036736">
    <property type="entry name" value="ACP-like_sf"/>
</dbReference>
<dbReference type="PROSITE" id="PS00455">
    <property type="entry name" value="AMP_BINDING"/>
    <property type="match status" value="1"/>
</dbReference>
<dbReference type="CDD" id="cd19540">
    <property type="entry name" value="LCL_NRPS-like"/>
    <property type="match status" value="1"/>
</dbReference>
<name>A0ABW1B0Y1_9ACTN</name>
<dbReference type="Gene3D" id="2.30.38.10">
    <property type="entry name" value="Luciferase, Domain 3"/>
    <property type="match status" value="1"/>
</dbReference>
<comment type="caution">
    <text evidence="6">The sequence shown here is derived from an EMBL/GenBank/DDBJ whole genome shotgun (WGS) entry which is preliminary data.</text>
</comment>
<dbReference type="CDD" id="cd05235">
    <property type="entry name" value="SDR_e1"/>
    <property type="match status" value="1"/>
</dbReference>
<dbReference type="PROSITE" id="PS50075">
    <property type="entry name" value="CARRIER"/>
    <property type="match status" value="1"/>
</dbReference>
<dbReference type="Pfam" id="PF07993">
    <property type="entry name" value="NAD_binding_4"/>
    <property type="match status" value="1"/>
</dbReference>
<dbReference type="InterPro" id="IPR010080">
    <property type="entry name" value="Thioester_reductase-like_dom"/>
</dbReference>
<dbReference type="SUPFAM" id="SSF47336">
    <property type="entry name" value="ACP-like"/>
    <property type="match status" value="2"/>
</dbReference>
<dbReference type="InterPro" id="IPR013120">
    <property type="entry name" value="FAR_NAD-bd"/>
</dbReference>
<dbReference type="Gene3D" id="3.30.300.30">
    <property type="match status" value="1"/>
</dbReference>
<dbReference type="PANTHER" id="PTHR45527:SF1">
    <property type="entry name" value="FATTY ACID SYNTHASE"/>
    <property type="match status" value="1"/>
</dbReference>
<dbReference type="InterPro" id="IPR045851">
    <property type="entry name" value="AMP-bd_C_sf"/>
</dbReference>
<dbReference type="SUPFAM" id="SSF56801">
    <property type="entry name" value="Acetyl-CoA synthetase-like"/>
    <property type="match status" value="1"/>
</dbReference>
<dbReference type="Gene3D" id="1.10.1200.10">
    <property type="entry name" value="ACP-like"/>
    <property type="match status" value="2"/>
</dbReference>
<keyword evidence="7" id="KW-1185">Reference proteome</keyword>
<dbReference type="Gene3D" id="3.30.559.30">
    <property type="entry name" value="Nonribosomal peptide synthetase, condensation domain"/>
    <property type="match status" value="1"/>
</dbReference>
<dbReference type="Gene3D" id="3.40.50.720">
    <property type="entry name" value="NAD(P)-binding Rossmann-like Domain"/>
    <property type="match status" value="1"/>
</dbReference>
<dbReference type="NCBIfam" id="TIGR01746">
    <property type="entry name" value="Thioester-redct"/>
    <property type="match status" value="1"/>
</dbReference>
<proteinExistence type="predicted"/>
<dbReference type="EMBL" id="JBHSNZ010000002">
    <property type="protein sequence ID" value="MFC5806558.1"/>
    <property type="molecule type" value="Genomic_DNA"/>
</dbReference>
<dbReference type="Gene3D" id="3.40.50.980">
    <property type="match status" value="2"/>
</dbReference>
<evidence type="ECO:0000259" key="5">
    <source>
        <dbReference type="PROSITE" id="PS50075"/>
    </source>
</evidence>
<evidence type="ECO:0000256" key="3">
    <source>
        <dbReference type="ARBA" id="ARBA00022553"/>
    </source>
</evidence>
<keyword evidence="2" id="KW-0596">Phosphopantetheine</keyword>
<dbReference type="InterPro" id="IPR010071">
    <property type="entry name" value="AA_adenyl_dom"/>
</dbReference>
<dbReference type="PANTHER" id="PTHR45527">
    <property type="entry name" value="NONRIBOSOMAL PEPTIDE SYNTHETASE"/>
    <property type="match status" value="1"/>
</dbReference>
<dbReference type="NCBIfam" id="TIGR01733">
    <property type="entry name" value="AA-adenyl-dom"/>
    <property type="match status" value="1"/>
</dbReference>
<dbReference type="PROSITE" id="PS00012">
    <property type="entry name" value="PHOSPHOPANTETHEINE"/>
    <property type="match status" value="1"/>
</dbReference>
<dbReference type="Pfam" id="PF00550">
    <property type="entry name" value="PP-binding"/>
    <property type="match status" value="2"/>
</dbReference>
<keyword evidence="3" id="KW-0597">Phosphoprotein</keyword>
<dbReference type="RefSeq" id="WP_272167942.1">
    <property type="nucleotide sequence ID" value="NZ_JAQOSL010000001.1"/>
</dbReference>
<dbReference type="InterPro" id="IPR020845">
    <property type="entry name" value="AMP-binding_CS"/>
</dbReference>
<dbReference type="Pfam" id="PF00668">
    <property type="entry name" value="Condensation"/>
    <property type="match status" value="1"/>
</dbReference>
<dbReference type="InterPro" id="IPR023213">
    <property type="entry name" value="CAT-like_dom_sf"/>
</dbReference>
<evidence type="ECO:0000313" key="7">
    <source>
        <dbReference type="Proteomes" id="UP001596112"/>
    </source>
</evidence>
<dbReference type="InterPro" id="IPR025110">
    <property type="entry name" value="AMP-bd_C"/>
</dbReference>
<organism evidence="6 7">
    <name type="scientific">Streptomyces heilongjiangensis</name>
    <dbReference type="NCBI Taxonomy" id="945052"/>
    <lineage>
        <taxon>Bacteria</taxon>
        <taxon>Bacillati</taxon>
        <taxon>Actinomycetota</taxon>
        <taxon>Actinomycetes</taxon>
        <taxon>Kitasatosporales</taxon>
        <taxon>Streptomycetaceae</taxon>
        <taxon>Streptomyces</taxon>
    </lineage>
</organism>
<evidence type="ECO:0000256" key="4">
    <source>
        <dbReference type="ARBA" id="ARBA00022598"/>
    </source>
</evidence>
<keyword evidence="4" id="KW-0436">Ligase</keyword>
<evidence type="ECO:0000256" key="1">
    <source>
        <dbReference type="ARBA" id="ARBA00001957"/>
    </source>
</evidence>
<dbReference type="InterPro" id="IPR009081">
    <property type="entry name" value="PP-bd_ACP"/>
</dbReference>
<gene>
    <name evidence="6" type="ORF">ACFQGO_03395</name>
</gene>
<dbReference type="InterPro" id="IPR000873">
    <property type="entry name" value="AMP-dep_synth/lig_dom"/>
</dbReference>
<dbReference type="Gene3D" id="3.30.559.10">
    <property type="entry name" value="Chloramphenicol acetyltransferase-like domain"/>
    <property type="match status" value="1"/>
</dbReference>